<organism evidence="7 8">
    <name type="scientific">Candidatus Andersenbacteria bacterium RIFCSPHIGHO2_12_FULL_45_11b</name>
    <dbReference type="NCBI Taxonomy" id="1797282"/>
    <lineage>
        <taxon>Bacteria</taxon>
        <taxon>Candidatus Anderseniibacteriota</taxon>
    </lineage>
</organism>
<evidence type="ECO:0000313" key="7">
    <source>
        <dbReference type="EMBL" id="OGY36782.1"/>
    </source>
</evidence>
<evidence type="ECO:0000256" key="3">
    <source>
        <dbReference type="ARBA" id="ARBA00023274"/>
    </source>
</evidence>
<dbReference type="InterPro" id="IPR035566">
    <property type="entry name" value="Ribosomal_protein_bL20_C"/>
</dbReference>
<protein>
    <recommendedName>
        <fullName evidence="4 5">Large ribosomal subunit protein bL20</fullName>
    </recommendedName>
</protein>
<keyword evidence="2 5" id="KW-0689">Ribosomal protein</keyword>
<dbReference type="GO" id="GO:0005840">
    <property type="term" value="C:ribosome"/>
    <property type="evidence" value="ECO:0007669"/>
    <property type="project" value="UniProtKB-KW"/>
</dbReference>
<proteinExistence type="inferred from homology"/>
<evidence type="ECO:0000313" key="8">
    <source>
        <dbReference type="Proteomes" id="UP000177941"/>
    </source>
</evidence>
<keyword evidence="5 6" id="KW-0699">rRNA-binding</keyword>
<dbReference type="HAMAP" id="MF_00382">
    <property type="entry name" value="Ribosomal_bL20"/>
    <property type="match status" value="1"/>
</dbReference>
<evidence type="ECO:0000256" key="1">
    <source>
        <dbReference type="ARBA" id="ARBA00007698"/>
    </source>
</evidence>
<gene>
    <name evidence="5" type="primary">rplT</name>
    <name evidence="7" type="ORF">A3E36_03775</name>
</gene>
<dbReference type="GO" id="GO:0003735">
    <property type="term" value="F:structural constituent of ribosome"/>
    <property type="evidence" value="ECO:0007669"/>
    <property type="project" value="InterPro"/>
</dbReference>
<sequence length="115" mass="13545">MSRAPRSIPKRNRHKKWIKRAKGYRGRRSTIFKLAKEAVLKAGRYAFHDRRKKKTVFRSAWQVTINAGVRPLGLTYSKFIHALRTHKVELDRQVLAELAHKQPEIFTKVVEQVKK</sequence>
<comment type="function">
    <text evidence="5 6">Binds directly to 23S ribosomal RNA and is necessary for the in vitro assembly process of the 50S ribosomal subunit. It is not involved in the protein synthesizing functions of that subunit.</text>
</comment>
<evidence type="ECO:0000256" key="2">
    <source>
        <dbReference type="ARBA" id="ARBA00022980"/>
    </source>
</evidence>
<dbReference type="FunFam" id="1.10.1900.20:FF:000001">
    <property type="entry name" value="50S ribosomal protein L20"/>
    <property type="match status" value="1"/>
</dbReference>
<keyword evidence="5 6" id="KW-0694">RNA-binding</keyword>
<dbReference type="NCBIfam" id="TIGR01032">
    <property type="entry name" value="rplT_bact"/>
    <property type="match status" value="1"/>
</dbReference>
<dbReference type="GO" id="GO:1990904">
    <property type="term" value="C:ribonucleoprotein complex"/>
    <property type="evidence" value="ECO:0007669"/>
    <property type="project" value="UniProtKB-KW"/>
</dbReference>
<dbReference type="Proteomes" id="UP000177941">
    <property type="component" value="Unassembled WGS sequence"/>
</dbReference>
<evidence type="ECO:0000256" key="4">
    <source>
        <dbReference type="ARBA" id="ARBA00035172"/>
    </source>
</evidence>
<dbReference type="InterPro" id="IPR005813">
    <property type="entry name" value="Ribosomal_bL20"/>
</dbReference>
<dbReference type="Pfam" id="PF00453">
    <property type="entry name" value="Ribosomal_L20"/>
    <property type="match status" value="1"/>
</dbReference>
<evidence type="ECO:0000256" key="6">
    <source>
        <dbReference type="RuleBase" id="RU000560"/>
    </source>
</evidence>
<reference evidence="7 8" key="1">
    <citation type="journal article" date="2016" name="Nat. Commun.">
        <title>Thousands of microbial genomes shed light on interconnected biogeochemical processes in an aquifer system.</title>
        <authorList>
            <person name="Anantharaman K."/>
            <person name="Brown C.T."/>
            <person name="Hug L.A."/>
            <person name="Sharon I."/>
            <person name="Castelle C.J."/>
            <person name="Probst A.J."/>
            <person name="Thomas B.C."/>
            <person name="Singh A."/>
            <person name="Wilkins M.J."/>
            <person name="Karaoz U."/>
            <person name="Brodie E.L."/>
            <person name="Williams K.H."/>
            <person name="Hubbard S.S."/>
            <person name="Banfield J.F."/>
        </authorList>
    </citation>
    <scope>NUCLEOTIDE SEQUENCE [LARGE SCALE GENOMIC DNA]</scope>
</reference>
<dbReference type="AlphaFoldDB" id="A0A1G1X9W4"/>
<dbReference type="CDD" id="cd07026">
    <property type="entry name" value="Ribosomal_L20"/>
    <property type="match status" value="1"/>
</dbReference>
<dbReference type="GO" id="GO:0019843">
    <property type="term" value="F:rRNA binding"/>
    <property type="evidence" value="ECO:0007669"/>
    <property type="project" value="UniProtKB-UniRule"/>
</dbReference>
<dbReference type="PRINTS" id="PR00062">
    <property type="entry name" value="RIBOSOMALL20"/>
</dbReference>
<name>A0A1G1X9W4_9BACT</name>
<accession>A0A1G1X9W4</accession>
<dbReference type="GO" id="GO:0006412">
    <property type="term" value="P:translation"/>
    <property type="evidence" value="ECO:0007669"/>
    <property type="project" value="InterPro"/>
</dbReference>
<dbReference type="Gene3D" id="6.10.160.10">
    <property type="match status" value="1"/>
</dbReference>
<dbReference type="GO" id="GO:0000027">
    <property type="term" value="P:ribosomal large subunit assembly"/>
    <property type="evidence" value="ECO:0007669"/>
    <property type="project" value="UniProtKB-UniRule"/>
</dbReference>
<dbReference type="SUPFAM" id="SSF74731">
    <property type="entry name" value="Ribosomal protein L20"/>
    <property type="match status" value="1"/>
</dbReference>
<comment type="caution">
    <text evidence="7">The sequence shown here is derived from an EMBL/GenBank/DDBJ whole genome shotgun (WGS) entry which is preliminary data.</text>
</comment>
<keyword evidence="3 5" id="KW-0687">Ribonucleoprotein</keyword>
<dbReference type="PANTHER" id="PTHR10986">
    <property type="entry name" value="39S RIBOSOMAL PROTEIN L20"/>
    <property type="match status" value="1"/>
</dbReference>
<comment type="similarity">
    <text evidence="1 5 6">Belongs to the bacterial ribosomal protein bL20 family.</text>
</comment>
<dbReference type="EMBL" id="MHHS01000029">
    <property type="protein sequence ID" value="OGY36782.1"/>
    <property type="molecule type" value="Genomic_DNA"/>
</dbReference>
<evidence type="ECO:0000256" key="5">
    <source>
        <dbReference type="HAMAP-Rule" id="MF_00382"/>
    </source>
</evidence>
<dbReference type="Gene3D" id="1.10.1900.20">
    <property type="entry name" value="Ribosomal protein L20"/>
    <property type="match status" value="1"/>
</dbReference>